<evidence type="ECO:0000256" key="1">
    <source>
        <dbReference type="ARBA" id="ARBA00022485"/>
    </source>
</evidence>
<dbReference type="InterPro" id="IPR009010">
    <property type="entry name" value="Asp_de-COase-like_dom_sf"/>
</dbReference>
<feature type="domain" description="Molybdopterin dinucleotide-binding" evidence="5">
    <location>
        <begin position="171"/>
        <end position="242"/>
    </location>
</feature>
<dbReference type="GO" id="GO:0043546">
    <property type="term" value="F:molybdopterin cofactor binding"/>
    <property type="evidence" value="ECO:0007669"/>
    <property type="project" value="InterPro"/>
</dbReference>
<dbReference type="PANTHER" id="PTHR43742:SF9">
    <property type="entry name" value="TETRATHIONATE REDUCTASE SUBUNIT A"/>
    <property type="match status" value="1"/>
</dbReference>
<dbReference type="GO" id="GO:0051539">
    <property type="term" value="F:4 iron, 4 sulfur cluster binding"/>
    <property type="evidence" value="ECO:0007669"/>
    <property type="project" value="UniProtKB-KW"/>
</dbReference>
<gene>
    <name evidence="6" type="ORF">OMM_14488</name>
</gene>
<organism evidence="6 7">
    <name type="scientific">Candidatus Magnetoglobus multicellularis str. Araruama</name>
    <dbReference type="NCBI Taxonomy" id="890399"/>
    <lineage>
        <taxon>Bacteria</taxon>
        <taxon>Pseudomonadati</taxon>
        <taxon>Thermodesulfobacteriota</taxon>
        <taxon>Desulfobacteria</taxon>
        <taxon>Desulfobacterales</taxon>
        <taxon>Desulfobacteraceae</taxon>
        <taxon>Candidatus Magnetoglobus</taxon>
    </lineage>
</organism>
<evidence type="ECO:0000256" key="3">
    <source>
        <dbReference type="ARBA" id="ARBA00022729"/>
    </source>
</evidence>
<keyword evidence="1" id="KW-0479">Metal-binding</keyword>
<evidence type="ECO:0000259" key="5">
    <source>
        <dbReference type="Pfam" id="PF01568"/>
    </source>
</evidence>
<dbReference type="CDD" id="cd00368">
    <property type="entry name" value="Molybdopterin-Binding"/>
    <property type="match status" value="1"/>
</dbReference>
<keyword evidence="1" id="KW-0411">Iron-sulfur</keyword>
<protein>
    <recommendedName>
        <fullName evidence="5">Molybdopterin dinucleotide-binding domain-containing protein</fullName>
    </recommendedName>
</protein>
<reference evidence="7" key="1">
    <citation type="submission" date="2012-11" db="EMBL/GenBank/DDBJ databases">
        <authorList>
            <person name="Lucero-Rivera Y.E."/>
            <person name="Tovar-Ramirez D."/>
        </authorList>
    </citation>
    <scope>NUCLEOTIDE SEQUENCE [LARGE SCALE GENOMIC DNA]</scope>
    <source>
        <strain evidence="7">Araruama</strain>
    </source>
</reference>
<name>A0A1V1NRU8_9BACT</name>
<dbReference type="EMBL" id="ATBP01002980">
    <property type="protein sequence ID" value="ETR65288.1"/>
    <property type="molecule type" value="Genomic_DNA"/>
</dbReference>
<proteinExistence type="predicted"/>
<comment type="caution">
    <text evidence="6">The sequence shown here is derived from an EMBL/GenBank/DDBJ whole genome shotgun (WGS) entry which is preliminary data.</text>
</comment>
<keyword evidence="1" id="KW-0408">Iron</keyword>
<dbReference type="SUPFAM" id="SSF50692">
    <property type="entry name" value="ADC-like"/>
    <property type="match status" value="1"/>
</dbReference>
<keyword evidence="4" id="KW-0560">Oxidoreductase</keyword>
<accession>A0A1V1NRU8</accession>
<feature type="non-terminal residue" evidence="6">
    <location>
        <position position="244"/>
    </location>
</feature>
<evidence type="ECO:0000256" key="4">
    <source>
        <dbReference type="ARBA" id="ARBA00023002"/>
    </source>
</evidence>
<dbReference type="SUPFAM" id="SSF53706">
    <property type="entry name" value="Formate dehydrogenase/DMSO reductase, domains 1-3"/>
    <property type="match status" value="1"/>
</dbReference>
<keyword evidence="1" id="KW-0004">4Fe-4S</keyword>
<dbReference type="AlphaFoldDB" id="A0A1V1NRU8"/>
<dbReference type="InterPro" id="IPR006657">
    <property type="entry name" value="MoPterin_dinucl-bd_dom"/>
</dbReference>
<evidence type="ECO:0000256" key="2">
    <source>
        <dbReference type="ARBA" id="ARBA00022505"/>
    </source>
</evidence>
<dbReference type="Proteomes" id="UP000189670">
    <property type="component" value="Unassembled WGS sequence"/>
</dbReference>
<dbReference type="Gene3D" id="2.40.40.20">
    <property type="match status" value="1"/>
</dbReference>
<sequence length="244" mass="28313">MEFKAAIEAYMCNSALLCDVVLPDATWMEQSQIKPDWLYDAFIAYYAEIVEPMYDTMPVWKIIVELANRLDLGYYFPWNNIEDAFRNQLNGTPWSFDELKAKGFIITDQAQYFKYKIGEVLIRRMDMAVQESAKQEIQFCKSCCQGKGLDYLPDYKEPDKELMPDNEYPFIYGNFRSLGHEHSSTFNNFHLMKTNGTNVLWINKIDARERSIAQGDKVRLQSPWGSVEMVAKPTWAIMKGVLGS</sequence>
<evidence type="ECO:0000313" key="6">
    <source>
        <dbReference type="EMBL" id="ETR65288.1"/>
    </source>
</evidence>
<keyword evidence="2" id="KW-0500">Molybdenum</keyword>
<dbReference type="GO" id="GO:0016491">
    <property type="term" value="F:oxidoreductase activity"/>
    <property type="evidence" value="ECO:0007669"/>
    <property type="project" value="UniProtKB-KW"/>
</dbReference>
<dbReference type="InterPro" id="IPR050612">
    <property type="entry name" value="Prok_Mopterin_Oxidored"/>
</dbReference>
<evidence type="ECO:0000313" key="7">
    <source>
        <dbReference type="Proteomes" id="UP000189670"/>
    </source>
</evidence>
<dbReference type="PANTHER" id="PTHR43742">
    <property type="entry name" value="TRIMETHYLAMINE-N-OXIDE REDUCTASE"/>
    <property type="match status" value="1"/>
</dbReference>
<dbReference type="Gene3D" id="3.40.50.740">
    <property type="match status" value="1"/>
</dbReference>
<dbReference type="Pfam" id="PF01568">
    <property type="entry name" value="Molydop_binding"/>
    <property type="match status" value="1"/>
</dbReference>
<keyword evidence="3" id="KW-0732">Signal</keyword>